<proteinExistence type="predicted"/>
<dbReference type="PATRIC" id="fig|1035195.3.peg.1326"/>
<dbReference type="EMBL" id="AMEM01000018">
    <property type="protein sequence ID" value="EKX90256.1"/>
    <property type="molecule type" value="Genomic_DNA"/>
</dbReference>
<organism evidence="2 3">
    <name type="scientific">Corynebacterium durum F0235</name>
    <dbReference type="NCBI Taxonomy" id="1035195"/>
    <lineage>
        <taxon>Bacteria</taxon>
        <taxon>Bacillati</taxon>
        <taxon>Actinomycetota</taxon>
        <taxon>Actinomycetes</taxon>
        <taxon>Mycobacteriales</taxon>
        <taxon>Corynebacteriaceae</taxon>
        <taxon>Corynebacterium</taxon>
    </lineage>
</organism>
<dbReference type="AlphaFoldDB" id="L1MH53"/>
<comment type="caution">
    <text evidence="2">The sequence shown here is derived from an EMBL/GenBank/DDBJ whole genome shotgun (WGS) entry which is preliminary data.</text>
</comment>
<dbReference type="RefSeq" id="WP_006063700.1">
    <property type="nucleotide sequence ID" value="NZ_KB290831.1"/>
</dbReference>
<accession>L1MH53</accession>
<evidence type="ECO:0000313" key="3">
    <source>
        <dbReference type="Proteomes" id="UP000010445"/>
    </source>
</evidence>
<evidence type="ECO:0000256" key="1">
    <source>
        <dbReference type="SAM" id="SignalP"/>
    </source>
</evidence>
<keyword evidence="3" id="KW-1185">Reference proteome</keyword>
<evidence type="ECO:0008006" key="4">
    <source>
        <dbReference type="Google" id="ProtNLM"/>
    </source>
</evidence>
<dbReference type="HOGENOM" id="CLU_2286757_0_0_11"/>
<feature type="chain" id="PRO_5003954093" description="Tat pathway signal sequence domain protein" evidence="1">
    <location>
        <begin position="28"/>
        <end position="103"/>
    </location>
</feature>
<keyword evidence="1" id="KW-0732">Signal</keyword>
<gene>
    <name evidence="2" type="ORF">HMPREF9997_01471</name>
</gene>
<feature type="signal peptide" evidence="1">
    <location>
        <begin position="1"/>
        <end position="27"/>
    </location>
</feature>
<name>L1MH53_9CORY</name>
<sequence length="103" mass="10464">MKKRSRIATACIAGVLATGLATAPAHAQGIEPNSSSQAIGDALVGSAELPFRAILPLVEGSSLESPVKAVATLSLIPVSLIASLFSKQCHLGDTRGCVAQAQR</sequence>
<dbReference type="Proteomes" id="UP000010445">
    <property type="component" value="Unassembled WGS sequence"/>
</dbReference>
<protein>
    <recommendedName>
        <fullName evidence="4">Tat pathway signal sequence domain protein</fullName>
    </recommendedName>
</protein>
<reference evidence="2 3" key="1">
    <citation type="submission" date="2012-05" db="EMBL/GenBank/DDBJ databases">
        <authorList>
            <person name="Weinstock G."/>
            <person name="Sodergren E."/>
            <person name="Lobos E.A."/>
            <person name="Fulton L."/>
            <person name="Fulton R."/>
            <person name="Courtney L."/>
            <person name="Fronick C."/>
            <person name="O'Laughlin M."/>
            <person name="Godfrey J."/>
            <person name="Wilson R.M."/>
            <person name="Miner T."/>
            <person name="Farmer C."/>
            <person name="Delehaunty K."/>
            <person name="Cordes M."/>
            <person name="Minx P."/>
            <person name="Tomlinson C."/>
            <person name="Chen J."/>
            <person name="Wollam A."/>
            <person name="Pepin K.H."/>
            <person name="Bhonagiri V."/>
            <person name="Zhang X."/>
            <person name="Suruliraj S."/>
            <person name="Warren W."/>
            <person name="Mitreva M."/>
            <person name="Mardis E.R."/>
            <person name="Wilson R.K."/>
        </authorList>
    </citation>
    <scope>NUCLEOTIDE SEQUENCE [LARGE SCALE GENOMIC DNA]</scope>
    <source>
        <strain evidence="2 3">F0235</strain>
    </source>
</reference>
<evidence type="ECO:0000313" key="2">
    <source>
        <dbReference type="EMBL" id="EKX90256.1"/>
    </source>
</evidence>